<evidence type="ECO:0000256" key="1">
    <source>
        <dbReference type="ARBA" id="ARBA00009080"/>
    </source>
</evidence>
<organism evidence="5 6">
    <name type="scientific">Streptomyces atriruber</name>
    <dbReference type="NCBI Taxonomy" id="545121"/>
    <lineage>
        <taxon>Bacteria</taxon>
        <taxon>Bacillati</taxon>
        <taxon>Actinomycetota</taxon>
        <taxon>Actinomycetes</taxon>
        <taxon>Kitasatosporales</taxon>
        <taxon>Streptomycetaceae</taxon>
        <taxon>Streptomyces</taxon>
    </lineage>
</organism>
<dbReference type="SUPFAM" id="SSF51735">
    <property type="entry name" value="NAD(P)-binding Rossmann-fold domains"/>
    <property type="match status" value="1"/>
</dbReference>
<keyword evidence="6" id="KW-1185">Reference proteome</keyword>
<dbReference type="PANTHER" id="PTHR43580:SF2">
    <property type="entry name" value="CYTOKINE-LIKE NUCLEAR FACTOR N-PAC"/>
    <property type="match status" value="1"/>
</dbReference>
<dbReference type="InterPro" id="IPR013328">
    <property type="entry name" value="6PGD_dom2"/>
</dbReference>
<keyword evidence="2" id="KW-0560">Oxidoreductase</keyword>
<dbReference type="InterPro" id="IPR048666">
    <property type="entry name" value="RedAm-like_C"/>
</dbReference>
<dbReference type="InterPro" id="IPR006115">
    <property type="entry name" value="6PGDH_NADP-bd"/>
</dbReference>
<dbReference type="Gene3D" id="1.10.1040.10">
    <property type="entry name" value="N-(1-d-carboxylethyl)-l-norvaline Dehydrogenase, domain 2"/>
    <property type="match status" value="1"/>
</dbReference>
<gene>
    <name evidence="5" type="ORF">ABZ921_34715</name>
</gene>
<evidence type="ECO:0000256" key="2">
    <source>
        <dbReference type="ARBA" id="ARBA00023002"/>
    </source>
</evidence>
<evidence type="ECO:0000313" key="5">
    <source>
        <dbReference type="EMBL" id="MEU6825794.1"/>
    </source>
</evidence>
<reference evidence="5 6" key="1">
    <citation type="submission" date="2024-06" db="EMBL/GenBank/DDBJ databases">
        <title>The Natural Products Discovery Center: Release of the First 8490 Sequenced Strains for Exploring Actinobacteria Biosynthetic Diversity.</title>
        <authorList>
            <person name="Kalkreuter E."/>
            <person name="Kautsar S.A."/>
            <person name="Yang D."/>
            <person name="Bader C.D."/>
            <person name="Teijaro C.N."/>
            <person name="Fluegel L."/>
            <person name="Davis C.M."/>
            <person name="Simpson J.R."/>
            <person name="Lauterbach L."/>
            <person name="Steele A.D."/>
            <person name="Gui C."/>
            <person name="Meng S."/>
            <person name="Li G."/>
            <person name="Viehrig K."/>
            <person name="Ye F."/>
            <person name="Su P."/>
            <person name="Kiefer A.F."/>
            <person name="Nichols A."/>
            <person name="Cepeda A.J."/>
            <person name="Yan W."/>
            <person name="Fan B."/>
            <person name="Jiang Y."/>
            <person name="Adhikari A."/>
            <person name="Zheng C.-J."/>
            <person name="Schuster L."/>
            <person name="Cowan T.M."/>
            <person name="Smanski M.J."/>
            <person name="Chevrette M.G."/>
            <person name="De Carvalho L.P.S."/>
            <person name="Shen B."/>
        </authorList>
    </citation>
    <scope>NUCLEOTIDE SEQUENCE [LARGE SCALE GENOMIC DNA]</scope>
    <source>
        <strain evidence="5 6">NPDC046838</strain>
    </source>
</reference>
<dbReference type="InterPro" id="IPR015815">
    <property type="entry name" value="HIBADH-related"/>
</dbReference>
<accession>A0ABV3BXS0</accession>
<protein>
    <submittedName>
        <fullName evidence="5">NAD(P)-binding domain-containing protein</fullName>
    </submittedName>
</protein>
<dbReference type="InterPro" id="IPR051265">
    <property type="entry name" value="HIBADH-related_NP60_sf"/>
</dbReference>
<dbReference type="InterPro" id="IPR036291">
    <property type="entry name" value="NAD(P)-bd_dom_sf"/>
</dbReference>
<dbReference type="Pfam" id="PF21761">
    <property type="entry name" value="RedAm-like_C"/>
    <property type="match status" value="1"/>
</dbReference>
<dbReference type="PIRSF" id="PIRSF000103">
    <property type="entry name" value="HIBADH"/>
    <property type="match status" value="1"/>
</dbReference>
<evidence type="ECO:0000313" key="6">
    <source>
        <dbReference type="Proteomes" id="UP001551176"/>
    </source>
</evidence>
<name>A0ABV3BXS0_9ACTN</name>
<dbReference type="EMBL" id="JBEYXV010000022">
    <property type="protein sequence ID" value="MEU6825794.1"/>
    <property type="molecule type" value="Genomic_DNA"/>
</dbReference>
<dbReference type="Pfam" id="PF03446">
    <property type="entry name" value="NAD_binding_2"/>
    <property type="match status" value="1"/>
</dbReference>
<sequence>MNATTSTNTSPTTTATASALTPVTVIGLGLMGSALAAALLDAGHPTTVWNRSPEKAKPLADRGAHVAATPQDAVAASGLVIACVLDYDALHTVLDPLAATGALAGKSLVNLTSGSPEQADEMARWAASHGADYLDGGIMTTPPGVGSPEMMFLYSGSEAVFEAHRATLAALGDPLHLGTEPGLASLHDAALLGLMWASFTGWLHGTALVTSEGTSASAEAFTRIALRWLNGAVSGFLTTYAPQVDTARYPGDDATVDVQIAAIDHLIHAARARGIDNALPELLKSTMERTAAAGHGGDSYASVIEVLRAGAQPIHG</sequence>
<feature type="domain" description="NADPH-dependent reductive aminase-like C-terminal" evidence="4">
    <location>
        <begin position="180"/>
        <end position="308"/>
    </location>
</feature>
<dbReference type="PANTHER" id="PTHR43580">
    <property type="entry name" value="OXIDOREDUCTASE GLYR1-RELATED"/>
    <property type="match status" value="1"/>
</dbReference>
<evidence type="ECO:0000259" key="4">
    <source>
        <dbReference type="Pfam" id="PF21761"/>
    </source>
</evidence>
<dbReference type="Gene3D" id="3.40.50.720">
    <property type="entry name" value="NAD(P)-binding Rossmann-like Domain"/>
    <property type="match status" value="1"/>
</dbReference>
<feature type="domain" description="6-phosphogluconate dehydrogenase NADP-binding" evidence="3">
    <location>
        <begin position="23"/>
        <end position="173"/>
    </location>
</feature>
<dbReference type="RefSeq" id="WP_359356529.1">
    <property type="nucleotide sequence ID" value="NZ_JBEYXV010000022.1"/>
</dbReference>
<proteinExistence type="inferred from homology"/>
<evidence type="ECO:0000259" key="3">
    <source>
        <dbReference type="Pfam" id="PF03446"/>
    </source>
</evidence>
<comment type="similarity">
    <text evidence="1">Belongs to the HIBADH-related family.</text>
</comment>
<comment type="caution">
    <text evidence="5">The sequence shown here is derived from an EMBL/GenBank/DDBJ whole genome shotgun (WGS) entry which is preliminary data.</text>
</comment>
<dbReference type="Proteomes" id="UP001551176">
    <property type="component" value="Unassembled WGS sequence"/>
</dbReference>